<dbReference type="Proteomes" id="UP001365542">
    <property type="component" value="Unassembled WGS sequence"/>
</dbReference>
<comment type="caution">
    <text evidence="1">The sequence shown here is derived from an EMBL/GenBank/DDBJ whole genome shotgun (WGS) entry which is preliminary data.</text>
</comment>
<protein>
    <submittedName>
        <fullName evidence="1">Uncharacterized protein</fullName>
    </submittedName>
</protein>
<name>A0AAV9XTR4_9PEZI</name>
<dbReference type="EMBL" id="JAVHJO010000001">
    <property type="protein sequence ID" value="KAK6544851.1"/>
    <property type="molecule type" value="Genomic_DNA"/>
</dbReference>
<evidence type="ECO:0000313" key="1">
    <source>
        <dbReference type="EMBL" id="KAK6544851.1"/>
    </source>
</evidence>
<sequence length="75" mass="8268">MSLQKSEYPNACLFVGMMFDTICGLDTKQLDFKNLEPWKPSASFCANAGHISSGVHMLQKRFATGNTHLNSSPNC</sequence>
<accession>A0AAV9XTR4</accession>
<dbReference type="AlphaFoldDB" id="A0AAV9XTR4"/>
<organism evidence="1 2">
    <name type="scientific">Orbilia ellipsospora</name>
    <dbReference type="NCBI Taxonomy" id="2528407"/>
    <lineage>
        <taxon>Eukaryota</taxon>
        <taxon>Fungi</taxon>
        <taxon>Dikarya</taxon>
        <taxon>Ascomycota</taxon>
        <taxon>Pezizomycotina</taxon>
        <taxon>Orbiliomycetes</taxon>
        <taxon>Orbiliales</taxon>
        <taxon>Orbiliaceae</taxon>
        <taxon>Orbilia</taxon>
    </lineage>
</organism>
<gene>
    <name evidence="1" type="ORF">TWF694_001532</name>
</gene>
<reference evidence="1 2" key="1">
    <citation type="submission" date="2019-10" db="EMBL/GenBank/DDBJ databases">
        <authorList>
            <person name="Palmer J.M."/>
        </authorList>
    </citation>
    <scope>NUCLEOTIDE SEQUENCE [LARGE SCALE GENOMIC DNA]</scope>
    <source>
        <strain evidence="1 2">TWF694</strain>
    </source>
</reference>
<keyword evidence="2" id="KW-1185">Reference proteome</keyword>
<evidence type="ECO:0000313" key="2">
    <source>
        <dbReference type="Proteomes" id="UP001365542"/>
    </source>
</evidence>
<proteinExistence type="predicted"/>